<reference evidence="2" key="1">
    <citation type="journal article" date="2017" name="Syst. Appl. Microbiol.">
        <title>Soybeans inoculated with root zone soils of Canadian native legumes harbour diverse and novel Bradyrhizobium spp. that possess agricultural potential.</title>
        <authorList>
            <person name="Bromfield E.S.P."/>
            <person name="Cloutier S."/>
            <person name="Tambong J.T."/>
            <person name="Tran Thi T.V."/>
        </authorList>
    </citation>
    <scope>NUCLEOTIDE SEQUENCE</scope>
    <source>
        <strain evidence="2">1S5</strain>
    </source>
</reference>
<accession>A0A8T5VPL5</accession>
<keyword evidence="2" id="KW-0614">Plasmid</keyword>
<evidence type="ECO:0000259" key="1">
    <source>
        <dbReference type="Pfam" id="PF01977"/>
    </source>
</evidence>
<proteinExistence type="predicted"/>
<dbReference type="InterPro" id="IPR048304">
    <property type="entry name" value="UbiD_Rift_dom"/>
</dbReference>
<evidence type="ECO:0000313" key="3">
    <source>
        <dbReference type="Proteomes" id="UP000551709"/>
    </source>
</evidence>
<gene>
    <name evidence="2" type="ORF">HAP41_0000048800</name>
</gene>
<geneLocation type="plasmid" evidence="2 3">
    <name>pBb1S5a</name>
</geneLocation>
<dbReference type="AlphaFoldDB" id="A0A8T5VPL5"/>
<dbReference type="PANTHER" id="PTHR30108:SF17">
    <property type="entry name" value="FERULIC ACID DECARBOXYLASE 1"/>
    <property type="match status" value="1"/>
</dbReference>
<dbReference type="GO" id="GO:0016831">
    <property type="term" value="F:carboxy-lyase activity"/>
    <property type="evidence" value="ECO:0007669"/>
    <property type="project" value="InterPro"/>
</dbReference>
<dbReference type="GO" id="GO:0005737">
    <property type="term" value="C:cytoplasm"/>
    <property type="evidence" value="ECO:0007669"/>
    <property type="project" value="TreeGrafter"/>
</dbReference>
<feature type="domain" description="3-octaprenyl-4-hydroxybenzoate carboxy-lyase-like Rift-related" evidence="1">
    <location>
        <begin position="99"/>
        <end position="278"/>
    </location>
</feature>
<protein>
    <submittedName>
        <fullName evidence="2">UbiD family decarboxylase</fullName>
    </submittedName>
</protein>
<evidence type="ECO:0000313" key="2">
    <source>
        <dbReference type="EMBL" id="UPT92169.1"/>
    </source>
</evidence>
<dbReference type="Proteomes" id="UP000551709">
    <property type="component" value="Plasmid pBb1S5a"/>
</dbReference>
<dbReference type="SUPFAM" id="SSF50475">
    <property type="entry name" value="FMN-binding split barrel"/>
    <property type="match status" value="1"/>
</dbReference>
<reference evidence="2" key="2">
    <citation type="submission" date="2022-04" db="EMBL/GenBank/DDBJ databases">
        <authorList>
            <person name="Bromfield E.S.P."/>
            <person name="Cloutier S."/>
        </authorList>
    </citation>
    <scope>NUCLEOTIDE SEQUENCE</scope>
    <source>
        <strain evidence="2">1S5</strain>
        <plasmid evidence="2">pBb1S5a</plasmid>
    </source>
</reference>
<name>A0A8T5VPL5_9BRAD</name>
<organism evidence="2 3">
    <name type="scientific">Bradyrhizobium barranii subsp. apii</name>
    <dbReference type="NCBI Taxonomy" id="2819348"/>
    <lineage>
        <taxon>Bacteria</taxon>
        <taxon>Pseudomonadati</taxon>
        <taxon>Pseudomonadota</taxon>
        <taxon>Alphaproteobacteria</taxon>
        <taxon>Hyphomicrobiales</taxon>
        <taxon>Nitrobacteraceae</taxon>
        <taxon>Bradyrhizobium</taxon>
        <taxon>Bradyrhizobium barranii</taxon>
    </lineage>
</organism>
<sequence>MREALTYARVMMVDRPIDPVLGVTSFVSDWINRHGFYPTFQFNDILGCPGFRLVMNLLKREILLRSLDVPAKASLATLTQRLSGTGVVMRSPSLAVNLRASLDTLPLLHHQPRDKGRYLTSFIGCLESEDGTWNLGFYRAYVAGPRKLVIFMDARTDGHRIVNDGLKRASAVPITLFNGGPLACYLAAAAKLPVDLDSFEAAARLGGHALDLDRTNYPPAPTESEIVIRGVVTSRRETEAPFGEFKGYYCAPTLSPVIEVEQIKVRDEPSCLGLFCGKESGLTLMSLQNEMLLFAHLTSLGFVVDSITYPLTAKGEFLSLIRTPQPSVDLLDAAMAFDQRCKMFVVSEAGENLLGELAIFPLHSRLAPHIRHGRREGERVGIVCDRSVAYDWVEY</sequence>
<dbReference type="RefSeq" id="WP_166106889.1">
    <property type="nucleotide sequence ID" value="NZ_CP096256.1"/>
</dbReference>
<dbReference type="EMBL" id="CP096256">
    <property type="protein sequence ID" value="UPT92169.1"/>
    <property type="molecule type" value="Genomic_DNA"/>
</dbReference>
<dbReference type="PANTHER" id="PTHR30108">
    <property type="entry name" value="3-OCTAPRENYL-4-HYDROXYBENZOATE CARBOXY-LYASE-RELATED"/>
    <property type="match status" value="1"/>
</dbReference>
<dbReference type="InterPro" id="IPR002830">
    <property type="entry name" value="UbiD"/>
</dbReference>
<dbReference type="Pfam" id="PF01977">
    <property type="entry name" value="UbiD"/>
    <property type="match status" value="1"/>
</dbReference>